<organism evidence="5">
    <name type="scientific">Chromulina nebulosa</name>
    <dbReference type="NCBI Taxonomy" id="96789"/>
    <lineage>
        <taxon>Eukaryota</taxon>
        <taxon>Sar</taxon>
        <taxon>Stramenopiles</taxon>
        <taxon>Ochrophyta</taxon>
        <taxon>Chrysophyceae</taxon>
        <taxon>Chromulinales</taxon>
        <taxon>Chromulinaceae</taxon>
        <taxon>Chromulina</taxon>
    </lineage>
</organism>
<feature type="repeat" description="ANK" evidence="3">
    <location>
        <begin position="55"/>
        <end position="87"/>
    </location>
</feature>
<evidence type="ECO:0000256" key="3">
    <source>
        <dbReference type="PROSITE-ProRule" id="PRU00023"/>
    </source>
</evidence>
<dbReference type="PROSITE" id="PS50297">
    <property type="entry name" value="ANK_REP_REGION"/>
    <property type="match status" value="2"/>
</dbReference>
<feature type="compositionally biased region" description="Basic and acidic residues" evidence="4">
    <location>
        <begin position="1"/>
        <end position="11"/>
    </location>
</feature>
<evidence type="ECO:0000256" key="4">
    <source>
        <dbReference type="SAM" id="MobiDB-lite"/>
    </source>
</evidence>
<feature type="compositionally biased region" description="Basic residues" evidence="4">
    <location>
        <begin position="84"/>
        <end position="95"/>
    </location>
</feature>
<dbReference type="InterPro" id="IPR002110">
    <property type="entry name" value="Ankyrin_rpt"/>
</dbReference>
<accession>A0A7S0STB9</accession>
<dbReference type="PROSITE" id="PS50088">
    <property type="entry name" value="ANK_REPEAT"/>
    <property type="match status" value="2"/>
</dbReference>
<dbReference type="PANTHER" id="PTHR24171">
    <property type="entry name" value="ANKYRIN REPEAT DOMAIN-CONTAINING PROTEIN 39-RELATED"/>
    <property type="match status" value="1"/>
</dbReference>
<dbReference type="Pfam" id="PF12796">
    <property type="entry name" value="Ank_2"/>
    <property type="match status" value="2"/>
</dbReference>
<dbReference type="Gene3D" id="1.25.40.20">
    <property type="entry name" value="Ankyrin repeat-containing domain"/>
    <property type="match status" value="2"/>
</dbReference>
<sequence length="611" mass="69486">MSDPSFNHDNETTSEQPDPYTFRPELYSAAEKNDTVKVLSFLAGAVKPNYIDPKTGWTPLHWAALHGNATLIKRLLEKGASAPYHRKRGTNRRHSIAYSNNKEYNEESKDVYDDDDRSSRISAQIPNDDGGLIEEKSINDYSIQDSNDDYYNDDDDDDDELHIVDIENRKKLEDKFDFTKNTPLLWASYKGHFHAVWLLLLDGYSSNDLDSYGNNSLHLAAANGNLKVVKTLINDGANANLVNIYKNLPIDMCVNKYVRDILSVAMDKYASNTIDDNYSMHKQNVKSYKVLVNNLINSINDAMKFEELINNNTSVNINTLDIPLLMRNLDEVLHISKEWELDDVLIKQAEDLLLKMDLSLDLLTNIENLKKNMPITSQLNYSLYVNKVEKTIIEIEKINFSIVPITIGKELINQCQMEYWLYTYIKKLEHVTTAVDSNEHDMISLKKAIEKAKLLNNFSNSLLDISSKLCDRLFSELNMTRAIKSIPTVRLPIDNPPPDYWQPCDIGSVRQTEEYPNPPSSGEYIWDPSESYSQLKNAIDQLSSSYNGADLLGANPVIIAEAKEKLVRAEKEFKILDVKNTNDKVLGIEAAIKAAKKARKKNNKGKSKKAK</sequence>
<evidence type="ECO:0000256" key="1">
    <source>
        <dbReference type="ARBA" id="ARBA00022737"/>
    </source>
</evidence>
<keyword evidence="1" id="KW-0677">Repeat</keyword>
<gene>
    <name evidence="5" type="ORF">CNEB1095_LOCUS218</name>
</gene>
<keyword evidence="2 3" id="KW-0040">ANK repeat</keyword>
<dbReference type="InterPro" id="IPR036770">
    <property type="entry name" value="Ankyrin_rpt-contain_sf"/>
</dbReference>
<dbReference type="EMBL" id="HBFD01000337">
    <property type="protein sequence ID" value="CAD8713158.1"/>
    <property type="molecule type" value="Transcribed_RNA"/>
</dbReference>
<evidence type="ECO:0000313" key="5">
    <source>
        <dbReference type="EMBL" id="CAD8713158.1"/>
    </source>
</evidence>
<dbReference type="SMART" id="SM00248">
    <property type="entry name" value="ANK"/>
    <property type="match status" value="4"/>
</dbReference>
<dbReference type="SUPFAM" id="SSF48403">
    <property type="entry name" value="Ankyrin repeat"/>
    <property type="match status" value="1"/>
</dbReference>
<evidence type="ECO:0000256" key="2">
    <source>
        <dbReference type="ARBA" id="ARBA00023043"/>
    </source>
</evidence>
<dbReference type="AlphaFoldDB" id="A0A7S0STB9"/>
<feature type="repeat" description="ANK" evidence="3">
    <location>
        <begin position="212"/>
        <end position="244"/>
    </location>
</feature>
<proteinExistence type="predicted"/>
<reference evidence="5" key="1">
    <citation type="submission" date="2021-01" db="EMBL/GenBank/DDBJ databases">
        <authorList>
            <person name="Corre E."/>
            <person name="Pelletier E."/>
            <person name="Niang G."/>
            <person name="Scheremetjew M."/>
            <person name="Finn R."/>
            <person name="Kale V."/>
            <person name="Holt S."/>
            <person name="Cochrane G."/>
            <person name="Meng A."/>
            <person name="Brown T."/>
            <person name="Cohen L."/>
        </authorList>
    </citation>
    <scope>NUCLEOTIDE SEQUENCE</scope>
    <source>
        <strain evidence="5">UTEXLB2642</strain>
    </source>
</reference>
<feature type="region of interest" description="Disordered" evidence="4">
    <location>
        <begin position="1"/>
        <end position="21"/>
    </location>
</feature>
<protein>
    <submittedName>
        <fullName evidence="5">Uncharacterized protein</fullName>
    </submittedName>
</protein>
<dbReference type="PRINTS" id="PR01415">
    <property type="entry name" value="ANKYRIN"/>
</dbReference>
<feature type="region of interest" description="Disordered" evidence="4">
    <location>
        <begin position="83"/>
        <end position="130"/>
    </location>
</feature>
<name>A0A7S0STB9_9STRA</name>